<evidence type="ECO:0000259" key="2">
    <source>
        <dbReference type="PROSITE" id="PS50146"/>
    </source>
</evidence>
<keyword evidence="1" id="KW-0472">Membrane</keyword>
<proteinExistence type="predicted"/>
<dbReference type="InterPro" id="IPR001206">
    <property type="entry name" value="Diacylglycerol_kinase_cat_dom"/>
</dbReference>
<dbReference type="SUPFAM" id="SSF111331">
    <property type="entry name" value="NAD kinase/diacylglycerol kinase-like"/>
    <property type="match status" value="1"/>
</dbReference>
<dbReference type="Proteomes" id="UP000612585">
    <property type="component" value="Unassembled WGS sequence"/>
</dbReference>
<feature type="domain" description="DAGKc" evidence="2">
    <location>
        <begin position="136"/>
        <end position="263"/>
    </location>
</feature>
<evidence type="ECO:0000313" key="4">
    <source>
        <dbReference type="Proteomes" id="UP000612585"/>
    </source>
</evidence>
<keyword evidence="4" id="KW-1185">Reference proteome</keyword>
<feature type="transmembrane region" description="Helical" evidence="1">
    <location>
        <begin position="73"/>
        <end position="93"/>
    </location>
</feature>
<dbReference type="EMBL" id="BOPG01000019">
    <property type="protein sequence ID" value="GIJ55612.1"/>
    <property type="molecule type" value="Genomic_DNA"/>
</dbReference>
<evidence type="ECO:0000256" key="1">
    <source>
        <dbReference type="SAM" id="Phobius"/>
    </source>
</evidence>
<sequence>MPDAAIHPSNPAPVPRSTQRWLSRLAFLVAGAAALVPLAAAGVRGSLLLIGAAVAAVAAALVATWWFLTHRRIIRWLSAVTAVAALVAVAVLFARAEMVWVVVVTATLWAGAAAAGRAALADRSAGSTGQPEYETPAPQRPFLIMNPRSGGGKVARFDLVDRARALGAEVAVLEGTVDIVALARQAVRDGADLLGVAGGDGTQALVAGVAAEHGVPFMVISAGTRNHFALDLGLDRDDPATNLDALSDGVEILVDLGRVGDRTFVNNASFGAYAAVVQSPTYRDAKTATTLDLLPDLLNGAGGARLVVHAGELDLAGPRAVLVSNNPYTWTDMAGLGSRPRLDGGILGVVAVTVRGAGDAARLVGGRRSRAFTEITADTVVVEADVPDLPVGVDGEALLLPTPVRCEVRPAALRVRVPRRRPGAPVPRPRLDWAVLGRMALGRRTV</sequence>
<feature type="transmembrane region" description="Helical" evidence="1">
    <location>
        <begin position="99"/>
        <end position="120"/>
    </location>
</feature>
<dbReference type="InterPro" id="IPR016064">
    <property type="entry name" value="NAD/diacylglycerol_kinase_sf"/>
</dbReference>
<keyword evidence="1" id="KW-1133">Transmembrane helix</keyword>
<dbReference type="Gene3D" id="3.40.50.10330">
    <property type="entry name" value="Probable inorganic polyphosphate/atp-NAD kinase, domain 1"/>
    <property type="match status" value="1"/>
</dbReference>
<accession>A0A8J3Z3D6</accession>
<dbReference type="PROSITE" id="PS50146">
    <property type="entry name" value="DAGK"/>
    <property type="match status" value="1"/>
</dbReference>
<dbReference type="InterPro" id="IPR017438">
    <property type="entry name" value="ATP-NAD_kinase_N"/>
</dbReference>
<reference evidence="3" key="1">
    <citation type="submission" date="2021-01" db="EMBL/GenBank/DDBJ databases">
        <title>Whole genome shotgun sequence of Virgisporangium aurantiacum NBRC 16421.</title>
        <authorList>
            <person name="Komaki H."/>
            <person name="Tamura T."/>
        </authorList>
    </citation>
    <scope>NUCLEOTIDE SEQUENCE</scope>
    <source>
        <strain evidence="3">NBRC 16421</strain>
    </source>
</reference>
<comment type="caution">
    <text evidence="3">The sequence shown here is derived from an EMBL/GenBank/DDBJ whole genome shotgun (WGS) entry which is preliminary data.</text>
</comment>
<dbReference type="Gene3D" id="2.60.200.40">
    <property type="match status" value="1"/>
</dbReference>
<gene>
    <name evidence="3" type="ORF">Vau01_031280</name>
</gene>
<dbReference type="GO" id="GO:0016301">
    <property type="term" value="F:kinase activity"/>
    <property type="evidence" value="ECO:0007669"/>
    <property type="project" value="InterPro"/>
</dbReference>
<name>A0A8J3Z3D6_9ACTN</name>
<protein>
    <recommendedName>
        <fullName evidence="2">DAGKc domain-containing protein</fullName>
    </recommendedName>
</protein>
<feature type="transmembrane region" description="Helical" evidence="1">
    <location>
        <begin position="47"/>
        <end position="68"/>
    </location>
</feature>
<feature type="transmembrane region" description="Helical" evidence="1">
    <location>
        <begin position="21"/>
        <end position="41"/>
    </location>
</feature>
<dbReference type="RefSeq" id="WP_203992650.1">
    <property type="nucleotide sequence ID" value="NZ_BOPG01000019.1"/>
</dbReference>
<dbReference type="AlphaFoldDB" id="A0A8J3Z3D6"/>
<evidence type="ECO:0000313" key="3">
    <source>
        <dbReference type="EMBL" id="GIJ55612.1"/>
    </source>
</evidence>
<organism evidence="3 4">
    <name type="scientific">Virgisporangium aurantiacum</name>
    <dbReference type="NCBI Taxonomy" id="175570"/>
    <lineage>
        <taxon>Bacteria</taxon>
        <taxon>Bacillati</taxon>
        <taxon>Actinomycetota</taxon>
        <taxon>Actinomycetes</taxon>
        <taxon>Micromonosporales</taxon>
        <taxon>Micromonosporaceae</taxon>
        <taxon>Virgisporangium</taxon>
    </lineage>
</organism>
<keyword evidence="1" id="KW-0812">Transmembrane</keyword>
<dbReference type="Pfam" id="PF00781">
    <property type="entry name" value="DAGK_cat"/>
    <property type="match status" value="1"/>
</dbReference>